<feature type="transmembrane region" description="Helical" evidence="2">
    <location>
        <begin position="6"/>
        <end position="27"/>
    </location>
</feature>
<dbReference type="Proteomes" id="UP000002494">
    <property type="component" value="Chromosome 10"/>
</dbReference>
<feature type="compositionally biased region" description="Pro residues" evidence="1">
    <location>
        <begin position="46"/>
        <end position="55"/>
    </location>
</feature>
<proteinExistence type="predicted"/>
<dbReference type="PANTHER" id="PTHR21845">
    <property type="entry name" value="TRANSMEMBRANE ANCHOR PROTEIN 1"/>
    <property type="match status" value="1"/>
</dbReference>
<evidence type="ECO:0000313" key="3">
    <source>
        <dbReference type="Ensembl" id="ENSRNOP00000112085.1"/>
    </source>
</evidence>
<reference evidence="3" key="3">
    <citation type="submission" date="2025-09" db="UniProtKB">
        <authorList>
            <consortium name="Ensembl"/>
        </authorList>
    </citation>
    <scope>IDENTIFICATION</scope>
    <source>
        <strain evidence="3">Brown Norway</strain>
    </source>
</reference>
<keyword evidence="2" id="KW-1133">Transmembrane helix</keyword>
<dbReference type="GeneTree" id="ENSGT01050000246459"/>
<dbReference type="RGD" id="1594666">
    <property type="gene designation" value="Mxra7"/>
</dbReference>
<evidence type="ECO:0000313" key="4">
    <source>
        <dbReference type="Proteomes" id="UP000002494"/>
    </source>
</evidence>
<gene>
    <name evidence="3" type="primary">Mxra7</name>
</gene>
<feature type="region of interest" description="Disordered" evidence="1">
    <location>
        <begin position="35"/>
        <end position="111"/>
    </location>
</feature>
<evidence type="ECO:0000256" key="1">
    <source>
        <dbReference type="SAM" id="MobiDB-lite"/>
    </source>
</evidence>
<keyword evidence="4" id="KW-1185">Reference proteome</keyword>
<dbReference type="Ensembl" id="ENSRNOT00000160162.1">
    <property type="protein sequence ID" value="ENSRNOP00000112085.1"/>
    <property type="gene ID" value="ENSRNOG00000042915.6"/>
</dbReference>
<protein>
    <submittedName>
        <fullName evidence="3">Matrix remodeling associated 7</fullName>
    </submittedName>
</protein>
<organism evidence="3 4">
    <name type="scientific">Rattus norvegicus</name>
    <name type="common">Rat</name>
    <dbReference type="NCBI Taxonomy" id="10116"/>
    <lineage>
        <taxon>Eukaryota</taxon>
        <taxon>Metazoa</taxon>
        <taxon>Chordata</taxon>
        <taxon>Craniata</taxon>
        <taxon>Vertebrata</taxon>
        <taxon>Euteleostomi</taxon>
        <taxon>Mammalia</taxon>
        <taxon>Eutheria</taxon>
        <taxon>Euarchontoglires</taxon>
        <taxon>Glires</taxon>
        <taxon>Rodentia</taxon>
        <taxon>Myomorpha</taxon>
        <taxon>Muroidea</taxon>
        <taxon>Muridae</taxon>
        <taxon>Murinae</taxon>
        <taxon>Rattus</taxon>
    </lineage>
</organism>
<keyword evidence="2" id="KW-0472">Membrane</keyword>
<name>A0ABK0M2I8_RAT</name>
<sequence length="219" mass="23633">MESPLELLAALPALITALALLFAWLLLRRGAARAPESTTRAGDPGAPAPPEPPEPCALEPPSVGPCQFERLAEPEEEEPEAEGRQDEDSDSEMGPPTEEPEEEAGAAFSFKYSPGQLRGSQYKKMMTKEELEEEQSMLPEALTRPPITRLPISPDICLLSHPCMQAQLEGASPDHTSVLRLMLGLAEAAQAGFALLSLGSGEKIATRQNWTQPNLGERP</sequence>
<reference evidence="3" key="1">
    <citation type="submission" date="2024-01" db="EMBL/GenBank/DDBJ databases">
        <title>GRCr8: a new rat reference genome assembly contstructed from accurate long reads and long range scaffolding.</title>
        <authorList>
            <person name="Doris P.A."/>
            <person name="Kalbfleisch T."/>
            <person name="Li K."/>
            <person name="Howe K."/>
            <person name="Wood J."/>
        </authorList>
    </citation>
    <scope>NUCLEOTIDE SEQUENCE [LARGE SCALE GENOMIC DNA]</scope>
    <source>
        <strain evidence="3">Brown Norway</strain>
    </source>
</reference>
<dbReference type="InterPro" id="IPR026622">
    <property type="entry name" value="Mxra7"/>
</dbReference>
<dbReference type="PANTHER" id="PTHR21845:SF2">
    <property type="entry name" value="MATRIX-REMODELING-ASSOCIATED PROTEIN 7"/>
    <property type="match status" value="1"/>
</dbReference>
<keyword evidence="2" id="KW-0812">Transmembrane</keyword>
<accession>A0ABK0M2I8</accession>
<evidence type="ECO:0000256" key="2">
    <source>
        <dbReference type="SAM" id="Phobius"/>
    </source>
</evidence>
<reference evidence="3" key="2">
    <citation type="submission" date="2025-08" db="UniProtKB">
        <authorList>
            <consortium name="Ensembl"/>
        </authorList>
    </citation>
    <scope>IDENTIFICATION</scope>
    <source>
        <strain evidence="3">Brown Norway</strain>
    </source>
</reference>